<dbReference type="Pfam" id="PF03652">
    <property type="entry name" value="RuvX"/>
    <property type="match status" value="1"/>
</dbReference>
<name>A0A078MS52_9MICC</name>
<dbReference type="InterPro" id="IPR012337">
    <property type="entry name" value="RNaseH-like_sf"/>
</dbReference>
<evidence type="ECO:0000256" key="6">
    <source>
        <dbReference type="SAM" id="MobiDB-lite"/>
    </source>
</evidence>
<protein>
    <recommendedName>
        <fullName evidence="5">Putative pre-16S rRNA nuclease</fullName>
        <ecNumber evidence="5">3.1.-.-</ecNumber>
    </recommendedName>
</protein>
<dbReference type="PANTHER" id="PTHR33317:SF4">
    <property type="entry name" value="POLYNUCLEOTIDYL TRANSFERASE, RIBONUCLEASE H-LIKE SUPERFAMILY PROTEIN"/>
    <property type="match status" value="1"/>
</dbReference>
<reference evidence="8" key="1">
    <citation type="submission" date="2014-07" db="EMBL/GenBank/DDBJ databases">
        <authorList>
            <person name="Urmite Genomes Urmite Genomes"/>
        </authorList>
    </citation>
    <scope>NUCLEOTIDE SEQUENCE</scope>
    <source>
        <strain evidence="8">11W110_air</strain>
    </source>
</reference>
<evidence type="ECO:0000313" key="8">
    <source>
        <dbReference type="EMBL" id="CEA08222.1"/>
    </source>
</evidence>
<dbReference type="GO" id="GO:0000967">
    <property type="term" value="P:rRNA 5'-end processing"/>
    <property type="evidence" value="ECO:0007669"/>
    <property type="project" value="UniProtKB-UniRule"/>
</dbReference>
<dbReference type="SUPFAM" id="SSF53098">
    <property type="entry name" value="Ribonuclease H-like"/>
    <property type="match status" value="1"/>
</dbReference>
<keyword evidence="1 5" id="KW-0963">Cytoplasm</keyword>
<evidence type="ECO:0000256" key="2">
    <source>
        <dbReference type="ARBA" id="ARBA00022517"/>
    </source>
</evidence>
<dbReference type="PANTHER" id="PTHR33317">
    <property type="entry name" value="POLYNUCLEOTIDYL TRANSFERASE, RIBONUCLEASE H-LIKE SUPERFAMILY PROTEIN"/>
    <property type="match status" value="1"/>
</dbReference>
<comment type="similarity">
    <text evidence="5">Belongs to the YqgF HJR family.</text>
</comment>
<dbReference type="HAMAP" id="MF_00651">
    <property type="entry name" value="Nuclease_YqgF"/>
    <property type="match status" value="1"/>
</dbReference>
<dbReference type="GO" id="GO:0016788">
    <property type="term" value="F:hydrolase activity, acting on ester bonds"/>
    <property type="evidence" value="ECO:0007669"/>
    <property type="project" value="UniProtKB-UniRule"/>
</dbReference>
<dbReference type="GO" id="GO:0005829">
    <property type="term" value="C:cytosol"/>
    <property type="evidence" value="ECO:0007669"/>
    <property type="project" value="TreeGrafter"/>
</dbReference>
<dbReference type="Gene3D" id="3.30.420.140">
    <property type="entry name" value="YqgF/RNase H-like domain"/>
    <property type="match status" value="1"/>
</dbReference>
<keyword evidence="3 5" id="KW-0540">Nuclease</keyword>
<feature type="region of interest" description="Disordered" evidence="6">
    <location>
        <begin position="157"/>
        <end position="197"/>
    </location>
</feature>
<organism evidence="8">
    <name type="scientific">Arthrobacter saudimassiliensis</name>
    <dbReference type="NCBI Taxonomy" id="1461584"/>
    <lineage>
        <taxon>Bacteria</taxon>
        <taxon>Bacillati</taxon>
        <taxon>Actinomycetota</taxon>
        <taxon>Actinomycetes</taxon>
        <taxon>Micrococcales</taxon>
        <taxon>Micrococcaceae</taxon>
        <taxon>Arthrobacter</taxon>
    </lineage>
</organism>
<evidence type="ECO:0000256" key="5">
    <source>
        <dbReference type="HAMAP-Rule" id="MF_00651"/>
    </source>
</evidence>
<comment type="subcellular location">
    <subcellularLocation>
        <location evidence="5">Cytoplasm</location>
    </subcellularLocation>
</comment>
<dbReference type="InterPro" id="IPR005227">
    <property type="entry name" value="YqgF"/>
</dbReference>
<keyword evidence="4 5" id="KW-0378">Hydrolase</keyword>
<keyword evidence="2 5" id="KW-0690">Ribosome biogenesis</keyword>
<dbReference type="EMBL" id="LN483070">
    <property type="protein sequence ID" value="CEA08222.1"/>
    <property type="molecule type" value="Genomic_DNA"/>
</dbReference>
<dbReference type="InterPro" id="IPR037027">
    <property type="entry name" value="YqgF/RNaseH-like_dom_sf"/>
</dbReference>
<evidence type="ECO:0000259" key="7">
    <source>
        <dbReference type="SMART" id="SM00732"/>
    </source>
</evidence>
<feature type="domain" description="YqgF/RNase H-like" evidence="7">
    <location>
        <begin position="11"/>
        <end position="117"/>
    </location>
</feature>
<gene>
    <name evidence="8" type="primary">yrrK</name>
    <name evidence="8" type="ORF">BN1051_01560</name>
</gene>
<evidence type="ECO:0000256" key="3">
    <source>
        <dbReference type="ARBA" id="ARBA00022722"/>
    </source>
</evidence>
<evidence type="ECO:0000256" key="1">
    <source>
        <dbReference type="ARBA" id="ARBA00022490"/>
    </source>
</evidence>
<evidence type="ECO:0000256" key="4">
    <source>
        <dbReference type="ARBA" id="ARBA00022801"/>
    </source>
</evidence>
<accession>A0A078MS52</accession>
<dbReference type="AlphaFoldDB" id="A0A078MS52"/>
<dbReference type="EC" id="3.1.-.-" evidence="5"/>
<dbReference type="InterPro" id="IPR006641">
    <property type="entry name" value="YqgF/RNaseH-like_dom"/>
</dbReference>
<feature type="compositionally biased region" description="Polar residues" evidence="6">
    <location>
        <begin position="181"/>
        <end position="190"/>
    </location>
</feature>
<dbReference type="NCBIfam" id="TIGR00250">
    <property type="entry name" value="RNAse_H_YqgF"/>
    <property type="match status" value="1"/>
</dbReference>
<sequence length="197" mass="21092">MASSAADIPRGVRLGLDVGQVRVGLAASDPDGLLAVPVRTLRRDAKKDRDIALVVREAAERDAVQVFVGLPRSLRGNETASTQMAREYAERLAGALADAGMDLPVRLVDERLSTVSAHQALRQAGMDTRDHRRVVDQAAAVGILQHALEMQRSLGREVGEPVQLRRLPRPEGAAPAPNQEPAISQQTDTEGGSGRES</sequence>
<dbReference type="PATRIC" id="fig|1461584.3.peg.1549"/>
<dbReference type="CDD" id="cd16964">
    <property type="entry name" value="YqgF"/>
    <property type="match status" value="1"/>
</dbReference>
<dbReference type="SMART" id="SM00732">
    <property type="entry name" value="YqgFc"/>
    <property type="match status" value="1"/>
</dbReference>
<proteinExistence type="inferred from homology"/>
<comment type="function">
    <text evidence="5">Could be a nuclease involved in processing of the 5'-end of pre-16S rRNA.</text>
</comment>
<dbReference type="GO" id="GO:0004518">
    <property type="term" value="F:nuclease activity"/>
    <property type="evidence" value="ECO:0007669"/>
    <property type="project" value="UniProtKB-KW"/>
</dbReference>